<accession>A8SKN6</accession>
<dbReference type="HOGENOM" id="CLU_054194_0_0_9"/>
<dbReference type="InterPro" id="IPR006944">
    <property type="entry name" value="Phage/GTA_portal"/>
</dbReference>
<evidence type="ECO:0000313" key="1">
    <source>
        <dbReference type="EMBL" id="EDP24153.1"/>
    </source>
</evidence>
<dbReference type="eggNOG" id="COG4695">
    <property type="taxonomic scope" value="Bacteria"/>
</dbReference>
<dbReference type="Proteomes" id="UP000003162">
    <property type="component" value="Unassembled WGS sequence"/>
</dbReference>
<reference evidence="1 2" key="2">
    <citation type="submission" date="2007-09" db="EMBL/GenBank/DDBJ databases">
        <authorList>
            <person name="Fulton L."/>
            <person name="Clifton S."/>
            <person name="Fulton B."/>
            <person name="Xu J."/>
            <person name="Minx P."/>
            <person name="Pepin K.H."/>
            <person name="Johnson M."/>
            <person name="Thiruvilangam P."/>
            <person name="Bhonagiri V."/>
            <person name="Nash W.E."/>
            <person name="Mardis E.R."/>
            <person name="Wilson R.K."/>
        </authorList>
    </citation>
    <scope>NUCLEOTIDE SEQUENCE [LARGE SCALE GENOMIC DNA]</scope>
    <source>
        <strain evidence="1 2">ATCC 33270</strain>
    </source>
</reference>
<reference evidence="1 2" key="1">
    <citation type="submission" date="2007-09" db="EMBL/GenBank/DDBJ databases">
        <title>Draft genome sequence of Peptostreptococcus micros (ATCC 33270).</title>
        <authorList>
            <person name="Sudarsanam P."/>
            <person name="Ley R."/>
            <person name="Guruge J."/>
            <person name="Turnbaugh P.J."/>
            <person name="Mahowald M."/>
            <person name="Liep D."/>
            <person name="Gordon J."/>
        </authorList>
    </citation>
    <scope>NUCLEOTIDE SEQUENCE [LARGE SCALE GENOMIC DNA]</scope>
    <source>
        <strain evidence="1 2">ATCC 33270</strain>
    </source>
</reference>
<gene>
    <name evidence="1" type="ORF">PEPMIC_00733</name>
</gene>
<name>A8SKN6_9FIRM</name>
<evidence type="ECO:0000313" key="2">
    <source>
        <dbReference type="Proteomes" id="UP000003162"/>
    </source>
</evidence>
<dbReference type="EMBL" id="ABEE02000016">
    <property type="protein sequence ID" value="EDP24153.1"/>
    <property type="molecule type" value="Genomic_DNA"/>
</dbReference>
<protein>
    <recommendedName>
        <fullName evidence="3">Phage portal protein, HK97 family</fullName>
    </recommendedName>
</protein>
<dbReference type="Pfam" id="PF04860">
    <property type="entry name" value="Phage_portal"/>
    <property type="match status" value="1"/>
</dbReference>
<dbReference type="GeneID" id="93384986"/>
<organism evidence="1 2">
    <name type="scientific">Parvimonas micra ATCC 33270</name>
    <dbReference type="NCBI Taxonomy" id="411465"/>
    <lineage>
        <taxon>Bacteria</taxon>
        <taxon>Bacillati</taxon>
        <taxon>Bacillota</taxon>
        <taxon>Tissierellia</taxon>
        <taxon>Tissierellales</taxon>
        <taxon>Peptoniphilaceae</taxon>
        <taxon>Parvimonas</taxon>
    </lineage>
</organism>
<sequence>MGLFDKVFKPKGEKKDPEKLIGEYFELLNSYTPVFSTFEGSVYEMDLTRSVIHSFATHCSKLNIEVKGMGNEKLARKIKTRANDYIDTAKYLYRLATIREVTNNVFIVPSYDLLTEKVDGFYPIYPQNVELIEYKGDLYVRFSFMGRRAAIEYDKIGMLNQFQFKDDFFGEDNRCMLPTMQLLDTQNQGIIEGIKSSAAIRFMAQLANVIRDDDLEKEKERFAKQNLSKDNKTGLMIFDQKYKEVKQIVSTPFTIDANQMRDIKENVYTHFGTNDNILQNKFNSDEWSAYYEGKIEPFAIQASMVHTNLTFTEKQQSFGNAILFTANRLQYLSNQEKLQTATQLFDRGFITRNQGREIFNMAPTEDGNKYYIRKEYAEVKELDENIQLQSQGGTGDES</sequence>
<dbReference type="AlphaFoldDB" id="A8SKN6"/>
<evidence type="ECO:0008006" key="3">
    <source>
        <dbReference type="Google" id="ProtNLM"/>
    </source>
</evidence>
<dbReference type="RefSeq" id="WP_004832618.1">
    <property type="nucleotide sequence ID" value="NZ_DS483517.1"/>
</dbReference>
<proteinExistence type="predicted"/>
<comment type="caution">
    <text evidence="1">The sequence shown here is derived from an EMBL/GenBank/DDBJ whole genome shotgun (WGS) entry which is preliminary data.</text>
</comment>